<dbReference type="EMBL" id="GL378378">
    <property type="protein sequence ID" value="EFJ42875.1"/>
    <property type="molecule type" value="Genomic_DNA"/>
</dbReference>
<evidence type="ECO:0000313" key="4">
    <source>
        <dbReference type="Proteomes" id="UP000001058"/>
    </source>
</evidence>
<dbReference type="GO" id="GO:0005829">
    <property type="term" value="C:cytosol"/>
    <property type="evidence" value="ECO:0007669"/>
    <property type="project" value="TreeGrafter"/>
</dbReference>
<feature type="region of interest" description="Disordered" evidence="1">
    <location>
        <begin position="1236"/>
        <end position="1257"/>
    </location>
</feature>
<dbReference type="Gene3D" id="1.25.40.720">
    <property type="entry name" value="Telomere length regulation protein 2, C-terminal domain"/>
    <property type="match status" value="1"/>
</dbReference>
<protein>
    <recommendedName>
        <fullName evidence="2">TELO2 ARM repeat domain-containing protein</fullName>
    </recommendedName>
</protein>
<dbReference type="InParanoid" id="D8UBS8"/>
<reference evidence="3 4" key="1">
    <citation type="journal article" date="2010" name="Science">
        <title>Genomic analysis of organismal complexity in the multicellular green alga Volvox carteri.</title>
        <authorList>
            <person name="Prochnik S.E."/>
            <person name="Umen J."/>
            <person name="Nedelcu A.M."/>
            <person name="Hallmann A."/>
            <person name="Miller S.M."/>
            <person name="Nishii I."/>
            <person name="Ferris P."/>
            <person name="Kuo A."/>
            <person name="Mitros T."/>
            <person name="Fritz-Laylin L.K."/>
            <person name="Hellsten U."/>
            <person name="Chapman J."/>
            <person name="Simakov O."/>
            <person name="Rensing S.A."/>
            <person name="Terry A."/>
            <person name="Pangilinan J."/>
            <person name="Kapitonov V."/>
            <person name="Jurka J."/>
            <person name="Salamov A."/>
            <person name="Shapiro H."/>
            <person name="Schmutz J."/>
            <person name="Grimwood J."/>
            <person name="Lindquist E."/>
            <person name="Lucas S."/>
            <person name="Grigoriev I.V."/>
            <person name="Schmitt R."/>
            <person name="Kirk D."/>
            <person name="Rokhsar D.S."/>
        </authorList>
    </citation>
    <scope>NUCLEOTIDE SEQUENCE [LARGE SCALE GENOMIC DNA]</scope>
    <source>
        <strain evidence="4">f. Nagariensis / Eve</strain>
    </source>
</reference>
<dbReference type="GeneID" id="9626579"/>
<feature type="compositionally biased region" description="Acidic residues" evidence="1">
    <location>
        <begin position="659"/>
        <end position="672"/>
    </location>
</feature>
<dbReference type="PANTHER" id="PTHR15830">
    <property type="entry name" value="TELOMERE LENGTH REGULATION PROTEIN TEL2 FAMILY MEMBER"/>
    <property type="match status" value="1"/>
</dbReference>
<sequence>MVNQWSSHLSMVTPLRLRATSAAGGASSGTEGPRGARGEGRRFAAPGCCGVSELLLHLAVHSALTRGSLSALAAEAAATGTAVREQPPSPLPSTEGPGHDRGQQSPASEGVLGMLLPLLLLLPPAAPSSEATPSSSLSLRGTVAGMYGGLYSAASLAALLVSVPDRAGGLLAAAAAASPELSELQRLQPEAFYWRLLQQLMAALANPGRSVAAATARLRRGLDKCTASLASWDVADGGALRGCRLSYTKAANGEGTCDDGPGPVGGDYGGGGLSGTGVAVLEPLVAAAAVDLLAEVLERLAKRGYAAVAADALLSCTTSLRAAYDVIEGHDSDDDGSSRRLQEGCTAALLQLADVSSAALERLLAALLDRAARPALAATAGNQLSPPRPTPTPTPQQQRLQQELQQLQQREALLGLSPPPLPPAAAAAALSALLWLLPPALTSHPAVSYTLTDRLLLSLQRPPLPLDCLRLLTALLAAAYPATQPAAAAVTLASTWGDAAAVTRTSVQRQAYLTQALLLVLARLDRETVEVTPGLLTGLLGGVSQRLGSPLVATQRQAMRVGRGFSLVLDPASAQRRQLVWRGPPSPGRDAGLACTGAEEEGAAASVATAAATKTSRQPFCTAAASSATAAGGGGGGSVEPSPEGHDDVDSDSICTATDSDDEETDGGEDAEYGSGDGSDGDELRPLGTVDEMEGDAEAEAWHRAEPAALQLRALAAALRKQDDVKTVLAALKQLEVSYGIVRHAEVIRAAPDELGLMAPELIRSLLHCRVPEWAEMEADVDEQSAGGSEEEVTHGSPGRPAPGEGPNLGVGRGGVGRSRQGPTGVVGPAGRSAVGAAAAAVAAAGSSSALAQRRRSLVALLALVPLAAGDALLPEIYSPHLDMHQRLTLLDALAAAAAELADPRVAPRLTQGPGGRPLLTRPETTIHQPHALPPSTRKAPVGQRTGYVGGGGNASVDRSAVGVVRGGGPRTRVWAPVALRKLKEQEEAAAAAAAAGGGVGSGGPAAGSGGGGGGGAFRNRFADVALRWAAGLLREVDKVKHGVDLLGRDHQLLGRVLTTLATFAEAAAGSTAMTSLARATLELIRAPQVTWGGVHSHPEPYVRRAALLAAGQVLAQLPPPAVAGALLGATAAAAGTAGAGGVVVVVGGCDGCGDGLAERLEWVSRWCRTVSEDDVDPHCRLMAQACVNLQADLASRCLASLRDAAAAGTAAPLASATLPTVDLARTARLLAASPAPSLHGGGGGIEEKRMGVMDTT</sequence>
<feature type="region of interest" description="Disordered" evidence="1">
    <location>
        <begin position="79"/>
        <end position="107"/>
    </location>
</feature>
<feature type="region of interest" description="Disordered" evidence="1">
    <location>
        <begin position="378"/>
        <end position="398"/>
    </location>
</feature>
<dbReference type="Proteomes" id="UP000001058">
    <property type="component" value="Unassembled WGS sequence"/>
</dbReference>
<feature type="region of interest" description="Disordered" evidence="1">
    <location>
        <begin position="627"/>
        <end position="688"/>
    </location>
</feature>
<dbReference type="PANTHER" id="PTHR15830:SF10">
    <property type="entry name" value="TELOMERE LENGTH REGULATION PROTEIN TEL2 HOMOLOG"/>
    <property type="match status" value="1"/>
</dbReference>
<name>D8UBS8_VOLCA</name>
<gene>
    <name evidence="3" type="ORF">VOLCADRAFT_97060</name>
</gene>
<feature type="compositionally biased region" description="Low complexity" evidence="1">
    <location>
        <begin position="818"/>
        <end position="829"/>
    </location>
</feature>
<evidence type="ECO:0000259" key="2">
    <source>
        <dbReference type="Pfam" id="PF25320"/>
    </source>
</evidence>
<feature type="domain" description="TELO2 ARM repeat" evidence="2">
    <location>
        <begin position="488"/>
        <end position="572"/>
    </location>
</feature>
<evidence type="ECO:0000256" key="1">
    <source>
        <dbReference type="SAM" id="MobiDB-lite"/>
    </source>
</evidence>
<dbReference type="eggNOG" id="KOG4346">
    <property type="taxonomic scope" value="Eukaryota"/>
</dbReference>
<dbReference type="FunCoup" id="D8UBS8">
    <property type="interactions" value="1041"/>
</dbReference>
<keyword evidence="4" id="KW-1185">Reference proteome</keyword>
<dbReference type="GO" id="GO:0042162">
    <property type="term" value="F:telomeric DNA binding"/>
    <property type="evidence" value="ECO:0007669"/>
    <property type="project" value="TreeGrafter"/>
</dbReference>
<feature type="region of interest" description="Disordered" evidence="1">
    <location>
        <begin position="907"/>
        <end position="942"/>
    </location>
</feature>
<dbReference type="RefSeq" id="XP_002956135.1">
    <property type="nucleotide sequence ID" value="XM_002956089.1"/>
</dbReference>
<dbReference type="InterPro" id="IPR038528">
    <property type="entry name" value="TEL2_C_sf"/>
</dbReference>
<dbReference type="Pfam" id="PF25320">
    <property type="entry name" value="TELO2_ARM"/>
    <property type="match status" value="1"/>
</dbReference>
<proteinExistence type="predicted"/>
<dbReference type="GO" id="GO:0051083">
    <property type="term" value="P:'de novo' cotranslational protein folding"/>
    <property type="evidence" value="ECO:0007669"/>
    <property type="project" value="TreeGrafter"/>
</dbReference>
<organism evidence="4">
    <name type="scientific">Volvox carteri f. nagariensis</name>
    <dbReference type="NCBI Taxonomy" id="3068"/>
    <lineage>
        <taxon>Eukaryota</taxon>
        <taxon>Viridiplantae</taxon>
        <taxon>Chlorophyta</taxon>
        <taxon>core chlorophytes</taxon>
        <taxon>Chlorophyceae</taxon>
        <taxon>CS clade</taxon>
        <taxon>Chlamydomonadales</taxon>
        <taxon>Volvocaceae</taxon>
        <taxon>Volvox</taxon>
    </lineage>
</organism>
<dbReference type="InterPro" id="IPR057348">
    <property type="entry name" value="TELO2_ARM"/>
</dbReference>
<dbReference type="InterPro" id="IPR051970">
    <property type="entry name" value="TEL2_Regulation"/>
</dbReference>
<dbReference type="OrthoDB" id="514640at2759"/>
<feature type="compositionally biased region" description="Gly residues" evidence="1">
    <location>
        <begin position="807"/>
        <end position="817"/>
    </location>
</feature>
<feature type="region of interest" description="Disordered" evidence="1">
    <location>
        <begin position="20"/>
        <end position="39"/>
    </location>
</feature>
<evidence type="ECO:0000313" key="3">
    <source>
        <dbReference type="EMBL" id="EFJ42875.1"/>
    </source>
</evidence>
<feature type="compositionally biased region" description="Basic and acidic residues" evidence="1">
    <location>
        <begin position="1246"/>
        <end position="1257"/>
    </location>
</feature>
<dbReference type="AlphaFoldDB" id="D8UBS8"/>
<accession>D8UBS8</accession>
<feature type="compositionally biased region" description="Low complexity" evidence="1">
    <location>
        <begin position="21"/>
        <end position="33"/>
    </location>
</feature>
<feature type="region of interest" description="Disordered" evidence="1">
    <location>
        <begin position="778"/>
        <end position="829"/>
    </location>
</feature>
<dbReference type="KEGG" id="vcn:VOLCADRAFT_97060"/>
<dbReference type="GO" id="GO:0051879">
    <property type="term" value="F:Hsp90 protein binding"/>
    <property type="evidence" value="ECO:0007669"/>
    <property type="project" value="TreeGrafter"/>
</dbReference>